<dbReference type="InterPro" id="IPR029058">
    <property type="entry name" value="AB_hydrolase_fold"/>
</dbReference>
<reference evidence="1" key="2">
    <citation type="journal article" date="2015" name="ISME J.">
        <title>A new class of marine Euryarchaeota group II from the Mediterranean deep chlorophyll maximum.</title>
        <authorList>
            <person name="Martin-Cuadrado A.B."/>
            <person name="Garcia-Heredia I."/>
            <person name="Molto A.G."/>
            <person name="Lopez-Ubeda R."/>
            <person name="Kimes N."/>
            <person name="Lopez-Garcia P."/>
            <person name="Moreira D."/>
            <person name="Rodriguez-Valera F."/>
        </authorList>
    </citation>
    <scope>NUCLEOTIDE SEQUENCE</scope>
</reference>
<reference evidence="1" key="1">
    <citation type="submission" date="2014-11" db="EMBL/GenBank/DDBJ databases">
        <authorList>
            <person name="Zhu J."/>
            <person name="Qi W."/>
            <person name="Song R."/>
        </authorList>
    </citation>
    <scope>NUCLEOTIDE SEQUENCE</scope>
</reference>
<dbReference type="Gene3D" id="3.40.50.1820">
    <property type="entry name" value="alpha/beta hydrolase"/>
    <property type="match status" value="1"/>
</dbReference>
<dbReference type="AlphaFoldDB" id="A0A1B1TEF5"/>
<sequence length="682" mass="75205">MVLHVNHFDKTMRSSIKTILAILTVFSMVLSGCTEASIDSAENDENNDEINDMPLPDCELNDSCFEPEEQLVMIPHSDGCDNINPIHCMLPFPSDAFLVDDEAKVTGKRIDYSFTSLPGSGSKSIIEIPLINQMDGFSTSTQIMTAFSTSPNLDMAANQNNIIPSMSIQHQTLLVNLENGDLIEHWVELDARAEDGEEVILHIRTIKHLEYNTEYGVLVHGLSDNSGEMIQPSDALTAIINGDSTDSTDIENRRIGINNLIDYFIQEKDVKKSDIQAIWSFSTNSAESALGPIIQMRDDALERIGGGIGCTIESVEENYGEDNLTLRRITGTFTTPQYTLSEYTPTLINRDENRMPVFVENREVPFIMTIPHLQNDTTDMPITIWGHGFLGLGDGGPRGWAHTYQTAMLTTDITGFSSVDYDPISFALLDPNYFSHHSASLEQGMINHVVLARTFSDTCSNLTEFYEDDLKIINTDEIHWGGYSLGGIVGIPVMSLSPDINRGALFAGGGPYTLIAERSGAVQGLYYAFSLDISYENQMDRAVIMSAVIQQLWDVVDPDAYSAYLNGGYSGLHEHQFVSLNSIGDQVVPILSADRMIRSSGASIMDSSVYHPVETSTWNENDTSSSVAVYFDGNFTAPEENIFGPGNGAHGYLWYPSEPAEIAFQFILDGEIYDACNGNCTN</sequence>
<evidence type="ECO:0000313" key="1">
    <source>
        <dbReference type="EMBL" id="ANV80648.1"/>
    </source>
</evidence>
<name>A0A1B1TEF5_9ARCH</name>
<protein>
    <recommendedName>
        <fullName evidence="2">Bacterial virulence factor lipase N-terminal domain-containing protein</fullName>
    </recommendedName>
</protein>
<evidence type="ECO:0008006" key="2">
    <source>
        <dbReference type="Google" id="ProtNLM"/>
    </source>
</evidence>
<dbReference type="SUPFAM" id="SSF53474">
    <property type="entry name" value="alpha/beta-Hydrolases"/>
    <property type="match status" value="1"/>
</dbReference>
<organism evidence="1">
    <name type="scientific">uncultured Poseidoniia archaeon</name>
    <dbReference type="NCBI Taxonomy" id="1697135"/>
    <lineage>
        <taxon>Archaea</taxon>
        <taxon>Methanobacteriati</taxon>
        <taxon>Thermoplasmatota</taxon>
        <taxon>Candidatus Poseidoniia</taxon>
        <taxon>environmental samples</taxon>
    </lineage>
</organism>
<proteinExistence type="predicted"/>
<dbReference type="EMBL" id="KP211900">
    <property type="protein sequence ID" value="ANV80648.1"/>
    <property type="molecule type" value="Genomic_DNA"/>
</dbReference>
<accession>A0A1B1TEF5</accession>